<evidence type="ECO:0000313" key="7">
    <source>
        <dbReference type="EMBL" id="RIA19279.1"/>
    </source>
</evidence>
<dbReference type="SUPFAM" id="SSF51182">
    <property type="entry name" value="RmlC-like cupins"/>
    <property type="match status" value="1"/>
</dbReference>
<dbReference type="Pfam" id="PF02311">
    <property type="entry name" value="AraC_binding"/>
    <property type="match status" value="1"/>
</dbReference>
<evidence type="ECO:0000256" key="3">
    <source>
        <dbReference type="ARBA" id="ARBA00023125"/>
    </source>
</evidence>
<dbReference type="GO" id="GO:0003700">
    <property type="term" value="F:DNA-binding transcription factor activity"/>
    <property type="evidence" value="ECO:0007669"/>
    <property type="project" value="InterPro"/>
</dbReference>
<dbReference type="AlphaFoldDB" id="A0A397M6J2"/>
<dbReference type="PANTHER" id="PTHR11019">
    <property type="entry name" value="HTH-TYPE TRANSCRIPTIONAL REGULATOR NIMR"/>
    <property type="match status" value="1"/>
</dbReference>
<dbReference type="Gene3D" id="1.10.10.60">
    <property type="entry name" value="Homeodomain-like"/>
    <property type="match status" value="1"/>
</dbReference>
<dbReference type="Gene3D" id="2.60.120.10">
    <property type="entry name" value="Jelly Rolls"/>
    <property type="match status" value="1"/>
</dbReference>
<name>A0A397M6J2_ECTOL</name>
<evidence type="ECO:0000256" key="4">
    <source>
        <dbReference type="ARBA" id="ARBA00023159"/>
    </source>
</evidence>
<gene>
    <name evidence="7" type="ORF">DFO61_4624</name>
</gene>
<dbReference type="InterPro" id="IPR011051">
    <property type="entry name" value="RmlC_Cupin_sf"/>
</dbReference>
<keyword evidence="5" id="KW-0804">Transcription</keyword>
<keyword evidence="4" id="KW-0010">Activator</keyword>
<dbReference type="GO" id="GO:0043565">
    <property type="term" value="F:sequence-specific DNA binding"/>
    <property type="evidence" value="ECO:0007669"/>
    <property type="project" value="InterPro"/>
</dbReference>
<dbReference type="Proteomes" id="UP000265836">
    <property type="component" value="Unassembled WGS sequence"/>
</dbReference>
<accession>A0A397M6J2</accession>
<dbReference type="SMART" id="SM00342">
    <property type="entry name" value="HTH_ARAC"/>
    <property type="match status" value="1"/>
</dbReference>
<protein>
    <submittedName>
        <fullName evidence="7">AraC family transcriptional regulator</fullName>
    </submittedName>
</protein>
<dbReference type="Pfam" id="PF12833">
    <property type="entry name" value="HTH_18"/>
    <property type="match status" value="1"/>
</dbReference>
<comment type="caution">
    <text evidence="7">The sequence shown here is derived from an EMBL/GenBank/DDBJ whole genome shotgun (WGS) entry which is preliminary data.</text>
</comment>
<dbReference type="CDD" id="cd06124">
    <property type="entry name" value="cupin_NimR-like_N"/>
    <property type="match status" value="1"/>
</dbReference>
<dbReference type="InterPro" id="IPR020449">
    <property type="entry name" value="Tscrpt_reg_AraC-type_HTH"/>
</dbReference>
<dbReference type="GO" id="GO:0009893">
    <property type="term" value="P:positive regulation of metabolic process"/>
    <property type="evidence" value="ECO:0007669"/>
    <property type="project" value="UniProtKB-ARBA"/>
</dbReference>
<evidence type="ECO:0000313" key="8">
    <source>
        <dbReference type="Proteomes" id="UP000265836"/>
    </source>
</evidence>
<keyword evidence="1" id="KW-0678">Repressor</keyword>
<dbReference type="InterPro" id="IPR014710">
    <property type="entry name" value="RmlC-like_jellyroll"/>
</dbReference>
<proteinExistence type="predicted"/>
<reference evidence="7 8" key="1">
    <citation type="submission" date="2018-08" db="EMBL/GenBank/DDBJ databases">
        <title>Genome sequencing of rice bacterial endophytes.</title>
        <authorList>
            <person name="Venturi V."/>
        </authorList>
    </citation>
    <scope>NUCLEOTIDE SEQUENCE [LARGE SCALE GENOMIC DNA]</scope>
    <source>
        <strain evidence="7 8">E1205</strain>
    </source>
</reference>
<dbReference type="PANTHER" id="PTHR11019:SF159">
    <property type="entry name" value="TRANSCRIPTIONAL REGULATOR-RELATED"/>
    <property type="match status" value="1"/>
</dbReference>
<evidence type="ECO:0000256" key="1">
    <source>
        <dbReference type="ARBA" id="ARBA00022491"/>
    </source>
</evidence>
<feature type="domain" description="HTH araC/xylS-type" evidence="6">
    <location>
        <begin position="166"/>
        <end position="263"/>
    </location>
</feature>
<evidence type="ECO:0000259" key="6">
    <source>
        <dbReference type="PROSITE" id="PS01124"/>
    </source>
</evidence>
<keyword evidence="3" id="KW-0238">DNA-binding</keyword>
<dbReference type="InterPro" id="IPR018062">
    <property type="entry name" value="HTH_AraC-typ_CS"/>
</dbReference>
<dbReference type="InterPro" id="IPR009057">
    <property type="entry name" value="Homeodomain-like_sf"/>
</dbReference>
<dbReference type="EMBL" id="QXDA01000008">
    <property type="protein sequence ID" value="RIA19279.1"/>
    <property type="molecule type" value="Genomic_DNA"/>
</dbReference>
<dbReference type="PRINTS" id="PR00032">
    <property type="entry name" value="HTHARAC"/>
</dbReference>
<dbReference type="FunFam" id="1.10.10.60:FF:000132">
    <property type="entry name" value="AraC family transcriptional regulator"/>
    <property type="match status" value="1"/>
</dbReference>
<keyword evidence="2" id="KW-0805">Transcription regulation</keyword>
<dbReference type="RefSeq" id="WP_119694885.1">
    <property type="nucleotide sequence ID" value="NZ_QXDA01000008.1"/>
</dbReference>
<dbReference type="PROSITE" id="PS01124">
    <property type="entry name" value="HTH_ARAC_FAMILY_2"/>
    <property type="match status" value="1"/>
</dbReference>
<evidence type="ECO:0000256" key="2">
    <source>
        <dbReference type="ARBA" id="ARBA00023015"/>
    </source>
</evidence>
<dbReference type="InterPro" id="IPR003313">
    <property type="entry name" value="AraC-bd"/>
</dbReference>
<evidence type="ECO:0000256" key="5">
    <source>
        <dbReference type="ARBA" id="ARBA00023163"/>
    </source>
</evidence>
<sequence length="263" mass="29421">MSPNGQNLLPERAVPRLPHLPRPLYARTESLARAVSTPRHSHPWVQLSYALEGVLHVHSAAGSFVAPPQRGIWIPADLEHEVVSSPGTEMRSLYIDCAASAWAPLRCRVLEIDNLSRELIRRFCELPVEYDEGGADGRLAQVLLDQLRAAREVGLSLPLPQDARLLRLCCALQAQPDDSRSLMQWSQALGASEKTLSRLFLRDTGLTFRAWRQRLRLLTALEPLQRGDRVTDVALTCGYDSTSAFIAAFRQQFGETPGEFFRD</sequence>
<organism evidence="7 8">
    <name type="scientific">Ectopseudomonas oleovorans</name>
    <name type="common">Pseudomonas oleovorans</name>
    <dbReference type="NCBI Taxonomy" id="301"/>
    <lineage>
        <taxon>Bacteria</taxon>
        <taxon>Pseudomonadati</taxon>
        <taxon>Pseudomonadota</taxon>
        <taxon>Gammaproteobacteria</taxon>
        <taxon>Pseudomonadales</taxon>
        <taxon>Pseudomonadaceae</taxon>
        <taxon>Ectopseudomonas</taxon>
    </lineage>
</organism>
<dbReference type="PROSITE" id="PS00041">
    <property type="entry name" value="HTH_ARAC_FAMILY_1"/>
    <property type="match status" value="1"/>
</dbReference>
<dbReference type="SUPFAM" id="SSF46689">
    <property type="entry name" value="Homeodomain-like"/>
    <property type="match status" value="1"/>
</dbReference>
<dbReference type="InterPro" id="IPR018060">
    <property type="entry name" value="HTH_AraC"/>
</dbReference>